<feature type="transmembrane region" description="Helical" evidence="1">
    <location>
        <begin position="29"/>
        <end position="48"/>
    </location>
</feature>
<keyword evidence="1" id="KW-1133">Transmembrane helix</keyword>
<keyword evidence="3" id="KW-0808">Transferase</keyword>
<sequence>MFTNPYPKPCHALSMAREGASGTAGGGRLVGLDGLRGIAAIFVLMLHFDDLSGVRGVFAHGYLAVDFFYMLSGFVLVAPIEAAPRQNSALRFMVARVARLWPLMALGVLLGIATHASAWGFAPVLPLIAMALFHVPRLDGNAMTFPLNQPQWSLEVELAANAAHLLLLRRLSVTGLLLISASCWIVLLPVSLREGSMQLGSQGDDWIYGFVRAGFAYPLGVVLGRHCFTATRRATHWLVAPALLLAVLLLPSLPGLPDALMDLLALLVFPAVLAAGALANVPPGIAQRFSWLGGISFPLYATHFPILEAAHVVGDTLPLALRAPLFLCALAACVWIAHLIAKSPLSRGIPLPLPRVKQLQGAA</sequence>
<dbReference type="PANTHER" id="PTHR23028:SF134">
    <property type="entry name" value="PUTATIVE (AFU_ORTHOLOGUE AFUA_4G08520)-RELATED"/>
    <property type="match status" value="1"/>
</dbReference>
<proteinExistence type="predicted"/>
<feature type="domain" description="Acyltransferase 3" evidence="2">
    <location>
        <begin position="30"/>
        <end position="337"/>
    </location>
</feature>
<reference evidence="3 4" key="1">
    <citation type="submission" date="2023-03" db="EMBL/GenBank/DDBJ databases">
        <title>Novosphingobium cyanobacteriorum sp. nov., isolated from a eutrophic reservoir during the Microcystis bloom period.</title>
        <authorList>
            <person name="Kang M."/>
            <person name="Le V."/>
            <person name="Ko S.-R."/>
            <person name="Lee S.-A."/>
            <person name="Ahn C.-Y."/>
        </authorList>
    </citation>
    <scope>NUCLEOTIDE SEQUENCE [LARGE SCALE GENOMIC DNA]</scope>
    <source>
        <strain evidence="3 4">HBC54</strain>
    </source>
</reference>
<dbReference type="PANTHER" id="PTHR23028">
    <property type="entry name" value="ACETYLTRANSFERASE"/>
    <property type="match status" value="1"/>
</dbReference>
<feature type="transmembrane region" description="Helical" evidence="1">
    <location>
        <begin position="259"/>
        <end position="279"/>
    </location>
</feature>
<dbReference type="InterPro" id="IPR002656">
    <property type="entry name" value="Acyl_transf_3_dom"/>
</dbReference>
<keyword evidence="4" id="KW-1185">Reference proteome</keyword>
<feature type="transmembrane region" description="Helical" evidence="1">
    <location>
        <begin position="236"/>
        <end position="253"/>
    </location>
</feature>
<keyword evidence="1" id="KW-0812">Transmembrane</keyword>
<protein>
    <submittedName>
        <fullName evidence="3">Acyltransferase</fullName>
    </submittedName>
</protein>
<feature type="transmembrane region" description="Helical" evidence="1">
    <location>
        <begin position="171"/>
        <end position="191"/>
    </location>
</feature>
<dbReference type="RefSeq" id="WP_277278487.1">
    <property type="nucleotide sequence ID" value="NZ_JAROCY010000011.1"/>
</dbReference>
<feature type="transmembrane region" description="Helical" evidence="1">
    <location>
        <begin position="291"/>
        <end position="313"/>
    </location>
</feature>
<gene>
    <name evidence="3" type="ORF">POM99_13010</name>
</gene>
<dbReference type="EMBL" id="JAROCY010000011">
    <property type="protein sequence ID" value="MDF8334127.1"/>
    <property type="molecule type" value="Genomic_DNA"/>
</dbReference>
<dbReference type="InterPro" id="IPR050879">
    <property type="entry name" value="Acyltransferase_3"/>
</dbReference>
<comment type="caution">
    <text evidence="3">The sequence shown here is derived from an EMBL/GenBank/DDBJ whole genome shotgun (WGS) entry which is preliminary data.</text>
</comment>
<evidence type="ECO:0000313" key="3">
    <source>
        <dbReference type="EMBL" id="MDF8334127.1"/>
    </source>
</evidence>
<feature type="transmembrane region" description="Helical" evidence="1">
    <location>
        <begin position="319"/>
        <end position="341"/>
    </location>
</feature>
<evidence type="ECO:0000259" key="2">
    <source>
        <dbReference type="Pfam" id="PF01757"/>
    </source>
</evidence>
<evidence type="ECO:0000256" key="1">
    <source>
        <dbReference type="SAM" id="Phobius"/>
    </source>
</evidence>
<name>A0ABT6CP90_9SPHN</name>
<feature type="transmembrane region" description="Helical" evidence="1">
    <location>
        <begin position="100"/>
        <end position="133"/>
    </location>
</feature>
<organism evidence="3 4">
    <name type="scientific">Novosphingobium cyanobacteriorum</name>
    <dbReference type="NCBI Taxonomy" id="3024215"/>
    <lineage>
        <taxon>Bacteria</taxon>
        <taxon>Pseudomonadati</taxon>
        <taxon>Pseudomonadota</taxon>
        <taxon>Alphaproteobacteria</taxon>
        <taxon>Sphingomonadales</taxon>
        <taxon>Sphingomonadaceae</taxon>
        <taxon>Novosphingobium</taxon>
    </lineage>
</organism>
<keyword evidence="3" id="KW-0012">Acyltransferase</keyword>
<accession>A0ABT6CP90</accession>
<evidence type="ECO:0000313" key="4">
    <source>
        <dbReference type="Proteomes" id="UP001222770"/>
    </source>
</evidence>
<feature type="transmembrane region" description="Helical" evidence="1">
    <location>
        <begin position="60"/>
        <end position="80"/>
    </location>
</feature>
<dbReference type="Pfam" id="PF01757">
    <property type="entry name" value="Acyl_transf_3"/>
    <property type="match status" value="1"/>
</dbReference>
<dbReference type="Proteomes" id="UP001222770">
    <property type="component" value="Unassembled WGS sequence"/>
</dbReference>
<dbReference type="GO" id="GO:0016746">
    <property type="term" value="F:acyltransferase activity"/>
    <property type="evidence" value="ECO:0007669"/>
    <property type="project" value="UniProtKB-KW"/>
</dbReference>
<keyword evidence="1" id="KW-0472">Membrane</keyword>